<dbReference type="PANTHER" id="PTHR36703">
    <property type="entry name" value="TRIACYLGLYCEROL LIPASE-LIKE PROTEIN"/>
    <property type="match status" value="1"/>
</dbReference>
<feature type="transmembrane region" description="Helical" evidence="2">
    <location>
        <begin position="46"/>
        <end position="66"/>
    </location>
</feature>
<keyword evidence="2" id="KW-1133">Transmembrane helix</keyword>
<evidence type="ECO:0000256" key="1">
    <source>
        <dbReference type="SAM" id="MobiDB-lite"/>
    </source>
</evidence>
<evidence type="ECO:0000313" key="3">
    <source>
        <dbReference type="EMBL" id="OWM75412.1"/>
    </source>
</evidence>
<comment type="caution">
    <text evidence="3">The sequence shown here is derived from an EMBL/GenBank/DDBJ whole genome shotgun (WGS) entry which is preliminary data.</text>
</comment>
<dbReference type="EMBL" id="MTKT01003240">
    <property type="protein sequence ID" value="OWM75412.1"/>
    <property type="molecule type" value="Genomic_DNA"/>
</dbReference>
<feature type="region of interest" description="Disordered" evidence="1">
    <location>
        <begin position="180"/>
        <end position="221"/>
    </location>
</feature>
<gene>
    <name evidence="3" type="ORF">CDL15_Pgr021576</name>
</gene>
<feature type="transmembrane region" description="Helical" evidence="2">
    <location>
        <begin position="114"/>
        <end position="134"/>
    </location>
</feature>
<dbReference type="Proteomes" id="UP000197138">
    <property type="component" value="Unassembled WGS sequence"/>
</dbReference>
<keyword evidence="2" id="KW-0812">Transmembrane</keyword>
<name>A0A218WTX7_PUNGR</name>
<sequence>MQRLRRGSSVLSSLSAPLLKKKALNSWAAVQDTFLSTKDTFERHRVVFTVGTSIASVATAWAGYSIRHYHETNVDRRLESIEKAVSVCCLHLMKNNYHLDHSDIKKIVDRESSSSAACFATAATTLVIGYALGWRGGKWYANRKLKREQMKMLGQMKPKRWQLLGQIRPKGWKLQFLKRPLSRSRAPESPPKTVSDNNLPKDIPGTYRTGEYPPSCSQLQG</sequence>
<evidence type="ECO:0000256" key="2">
    <source>
        <dbReference type="SAM" id="Phobius"/>
    </source>
</evidence>
<evidence type="ECO:0008006" key="5">
    <source>
        <dbReference type="Google" id="ProtNLM"/>
    </source>
</evidence>
<protein>
    <recommendedName>
        <fullName evidence="5">Triacylglycerol lipase 2-like</fullName>
    </recommendedName>
</protein>
<organism evidence="3 4">
    <name type="scientific">Punica granatum</name>
    <name type="common">Pomegranate</name>
    <dbReference type="NCBI Taxonomy" id="22663"/>
    <lineage>
        <taxon>Eukaryota</taxon>
        <taxon>Viridiplantae</taxon>
        <taxon>Streptophyta</taxon>
        <taxon>Embryophyta</taxon>
        <taxon>Tracheophyta</taxon>
        <taxon>Spermatophyta</taxon>
        <taxon>Magnoliopsida</taxon>
        <taxon>eudicotyledons</taxon>
        <taxon>Gunneridae</taxon>
        <taxon>Pentapetalae</taxon>
        <taxon>rosids</taxon>
        <taxon>malvids</taxon>
        <taxon>Myrtales</taxon>
        <taxon>Lythraceae</taxon>
        <taxon>Punica</taxon>
    </lineage>
</organism>
<reference evidence="4" key="1">
    <citation type="journal article" date="2017" name="Plant J.">
        <title>The pomegranate (Punica granatum L.) genome and the genomics of punicalagin biosynthesis.</title>
        <authorList>
            <person name="Qin G."/>
            <person name="Xu C."/>
            <person name="Ming R."/>
            <person name="Tang H."/>
            <person name="Guyot R."/>
            <person name="Kramer E.M."/>
            <person name="Hu Y."/>
            <person name="Yi X."/>
            <person name="Qi Y."/>
            <person name="Xu X."/>
            <person name="Gao Z."/>
            <person name="Pan H."/>
            <person name="Jian J."/>
            <person name="Tian Y."/>
            <person name="Yue Z."/>
            <person name="Xu Y."/>
        </authorList>
    </citation>
    <scope>NUCLEOTIDE SEQUENCE [LARGE SCALE GENOMIC DNA]</scope>
    <source>
        <strain evidence="4">cv. Dabenzi</strain>
    </source>
</reference>
<evidence type="ECO:0000313" key="4">
    <source>
        <dbReference type="Proteomes" id="UP000197138"/>
    </source>
</evidence>
<accession>A0A218WTX7</accession>
<keyword evidence="2" id="KW-0472">Membrane</keyword>
<proteinExistence type="predicted"/>
<dbReference type="PANTHER" id="PTHR36703:SF1">
    <property type="entry name" value="TRIACYLGLYCEROL LIPASE-LIKE PROTEIN"/>
    <property type="match status" value="1"/>
</dbReference>
<dbReference type="AlphaFoldDB" id="A0A218WTX7"/>